<dbReference type="PRINTS" id="PR00261">
    <property type="entry name" value="LDLRECEPTOR"/>
</dbReference>
<dbReference type="InterPro" id="IPR035976">
    <property type="entry name" value="Sushi/SCR/CCP_sf"/>
</dbReference>
<dbReference type="SMART" id="SM00192">
    <property type="entry name" value="LDLa"/>
    <property type="match status" value="4"/>
</dbReference>
<evidence type="ECO:0000256" key="1">
    <source>
        <dbReference type="ARBA" id="ARBA00023157"/>
    </source>
</evidence>
<dbReference type="Pfam" id="PF00057">
    <property type="entry name" value="Ldl_recept_a"/>
    <property type="match status" value="4"/>
</dbReference>
<gene>
    <name evidence="7" type="ORF">KPH14_001599</name>
</gene>
<dbReference type="Pfam" id="PF00084">
    <property type="entry name" value="Sushi"/>
    <property type="match status" value="1"/>
</dbReference>
<dbReference type="InterPro" id="IPR043504">
    <property type="entry name" value="Peptidase_S1_PA_chymotrypsin"/>
</dbReference>
<dbReference type="SMART" id="SM00020">
    <property type="entry name" value="Tryp_SPc"/>
    <property type="match status" value="1"/>
</dbReference>
<evidence type="ECO:0000313" key="8">
    <source>
        <dbReference type="Proteomes" id="UP001258017"/>
    </source>
</evidence>
<feature type="disulfide bond" evidence="2">
    <location>
        <begin position="161"/>
        <end position="173"/>
    </location>
</feature>
<evidence type="ECO:0000256" key="2">
    <source>
        <dbReference type="PROSITE-ProRule" id="PRU00124"/>
    </source>
</evidence>
<dbReference type="PANTHER" id="PTHR24252">
    <property type="entry name" value="ACROSIN-RELATED"/>
    <property type="match status" value="1"/>
</dbReference>
<dbReference type="InterPro" id="IPR023415">
    <property type="entry name" value="LDLR_class-A_CS"/>
</dbReference>
<feature type="signal peptide" evidence="4">
    <location>
        <begin position="1"/>
        <end position="22"/>
    </location>
</feature>
<dbReference type="EMBL" id="JAIFRP010000002">
    <property type="protein sequence ID" value="KAK2588709.1"/>
    <property type="molecule type" value="Genomic_DNA"/>
</dbReference>
<comment type="caution">
    <text evidence="7">The sequence shown here is derived from an EMBL/GenBank/DDBJ whole genome shotgun (WGS) entry which is preliminary data.</text>
</comment>
<dbReference type="SMART" id="SM00032">
    <property type="entry name" value="CCP"/>
    <property type="match status" value="2"/>
</dbReference>
<dbReference type="Proteomes" id="UP001258017">
    <property type="component" value="Unassembled WGS sequence"/>
</dbReference>
<feature type="domain" description="Peptidase S1" evidence="5">
    <location>
        <begin position="390"/>
        <end position="654"/>
    </location>
</feature>
<dbReference type="PROSITE" id="PS01209">
    <property type="entry name" value="LDLRA_1"/>
    <property type="match status" value="3"/>
</dbReference>
<dbReference type="AlphaFoldDB" id="A0AAD9VVU0"/>
<feature type="disulfide bond" evidence="2">
    <location>
        <begin position="127"/>
        <end position="145"/>
    </location>
</feature>
<dbReference type="CDD" id="cd00190">
    <property type="entry name" value="Tryp_SPc"/>
    <property type="match status" value="1"/>
</dbReference>
<dbReference type="SUPFAM" id="SSF50494">
    <property type="entry name" value="Trypsin-like serine proteases"/>
    <property type="match status" value="1"/>
</dbReference>
<dbReference type="Gene3D" id="2.40.10.10">
    <property type="entry name" value="Trypsin-like serine proteases"/>
    <property type="match status" value="1"/>
</dbReference>
<feature type="domain" description="Sushi" evidence="6">
    <location>
        <begin position="250"/>
        <end position="304"/>
    </location>
</feature>
<dbReference type="InterPro" id="IPR018114">
    <property type="entry name" value="TRYPSIN_HIS"/>
</dbReference>
<dbReference type="InterPro" id="IPR009003">
    <property type="entry name" value="Peptidase_S1_PA"/>
</dbReference>
<evidence type="ECO:0000259" key="6">
    <source>
        <dbReference type="PROSITE" id="PS50923"/>
    </source>
</evidence>
<feature type="disulfide bond" evidence="2">
    <location>
        <begin position="168"/>
        <end position="186"/>
    </location>
</feature>
<dbReference type="PANTHER" id="PTHR24252:SF7">
    <property type="entry name" value="HYALIN"/>
    <property type="match status" value="1"/>
</dbReference>
<evidence type="ECO:0000256" key="4">
    <source>
        <dbReference type="SAM" id="SignalP"/>
    </source>
</evidence>
<evidence type="ECO:0008006" key="9">
    <source>
        <dbReference type="Google" id="ProtNLM"/>
    </source>
</evidence>
<dbReference type="InterPro" id="IPR000436">
    <property type="entry name" value="Sushi_SCR_CCP_dom"/>
</dbReference>
<feature type="disulfide bond" evidence="2">
    <location>
        <begin position="35"/>
        <end position="53"/>
    </location>
</feature>
<accession>A0AAD9VVU0</accession>
<dbReference type="InterPro" id="IPR002172">
    <property type="entry name" value="LDrepeatLR_classA_rpt"/>
</dbReference>
<evidence type="ECO:0000259" key="5">
    <source>
        <dbReference type="PROSITE" id="PS50240"/>
    </source>
</evidence>
<dbReference type="CDD" id="cd00033">
    <property type="entry name" value="CCP"/>
    <property type="match status" value="1"/>
</dbReference>
<dbReference type="GO" id="GO:0004252">
    <property type="term" value="F:serine-type endopeptidase activity"/>
    <property type="evidence" value="ECO:0007669"/>
    <property type="project" value="InterPro"/>
</dbReference>
<keyword evidence="1 2" id="KW-1015">Disulfide bond</keyword>
<dbReference type="PROSITE" id="PS50068">
    <property type="entry name" value="LDLRA_2"/>
    <property type="match status" value="4"/>
</dbReference>
<feature type="disulfide bond" evidence="2">
    <location>
        <begin position="71"/>
        <end position="83"/>
    </location>
</feature>
<keyword evidence="3" id="KW-0768">Sushi</keyword>
<dbReference type="InterPro" id="IPR036055">
    <property type="entry name" value="LDL_receptor-like_sf"/>
</dbReference>
<comment type="caution">
    <text evidence="3">Lacks conserved residue(s) required for the propagation of feature annotation.</text>
</comment>
<organism evidence="7 8">
    <name type="scientific">Odynerus spinipes</name>
    <dbReference type="NCBI Taxonomy" id="1348599"/>
    <lineage>
        <taxon>Eukaryota</taxon>
        <taxon>Metazoa</taxon>
        <taxon>Ecdysozoa</taxon>
        <taxon>Arthropoda</taxon>
        <taxon>Hexapoda</taxon>
        <taxon>Insecta</taxon>
        <taxon>Pterygota</taxon>
        <taxon>Neoptera</taxon>
        <taxon>Endopterygota</taxon>
        <taxon>Hymenoptera</taxon>
        <taxon>Apocrita</taxon>
        <taxon>Aculeata</taxon>
        <taxon>Vespoidea</taxon>
        <taxon>Vespidae</taxon>
        <taxon>Eumeninae</taxon>
        <taxon>Odynerus</taxon>
    </lineage>
</organism>
<evidence type="ECO:0000313" key="7">
    <source>
        <dbReference type="EMBL" id="KAK2588709.1"/>
    </source>
</evidence>
<keyword evidence="4" id="KW-0732">Signal</keyword>
<sequence length="674" mass="74204">MKINRRYSLLIIFLTFLNIVSTQRSGKCGIERFQCQNGDCIASELLCDGKPNCKDQSDETEAECSKPGIVCSEYAFRCSYGACVDGDVTCNGVRDCIDNSDETLPRCSDSSKNITNIIECSVNQFKCDNGQCIDNTGLCDGIIDCQDQSDETFLKCGSFNCPQYVFRCNYGACIDGDLKCNGIKNCADGSDEDPKLCEEIKTITTSSTFTPSITPPTITTTSLSPWTPAKSTPCLVPSQPENGRWKLHKSQCQTDEHCDVEQGVHLYPGAYLVYTCNHGYKVKGSSDVFCGQNGVWLNIPICVEIRCKPLTSASTDATCTYRGEWTSCESPVLPKTVAKMSCRNSYRQDTTFISNQWDSVTCNERGLWEPEPIRCVPVCGVISPPQKPLIVNGTSANISDFPWHATLYEVKRPGGPKEFTCGATIIQDNLLVTAAHCVFDEANKKIYNPKRYYVATGNIFRDYDSPLHEQHIVKKAKVKNIYVSCSYLGLEGNYAWDIALLEIDEPFVFSSLLLPICLDTNTFSDQTVLEVGNYGKVAGFGRTAFGPSSFILQTISVPYVPLNQCKSSSTTSQSEKFITIDKFCAGYTNGSSVCDGDSGGGLVFKTGGLWYLRGIVSVGLGQTISGGTRSCDSHSYSLYTRVSNHLSWIQDIIFRLETSKSLPPCNSVNFHKMI</sequence>
<name>A0AAD9VVU0_9HYME</name>
<dbReference type="CDD" id="cd00112">
    <property type="entry name" value="LDLa"/>
    <property type="match status" value="4"/>
</dbReference>
<protein>
    <recommendedName>
        <fullName evidence="9">Limulus clotting factor C</fullName>
    </recommendedName>
</protein>
<keyword evidence="8" id="KW-1185">Reference proteome</keyword>
<dbReference type="Gene3D" id="2.10.70.10">
    <property type="entry name" value="Complement Module, domain 1"/>
    <property type="match status" value="1"/>
</dbReference>
<feature type="disulfide bond" evidence="2">
    <location>
        <begin position="28"/>
        <end position="40"/>
    </location>
</feature>
<dbReference type="PROSITE" id="PS50240">
    <property type="entry name" value="TRYPSIN_DOM"/>
    <property type="match status" value="1"/>
</dbReference>
<dbReference type="SUPFAM" id="SSF57424">
    <property type="entry name" value="LDL receptor-like module"/>
    <property type="match status" value="4"/>
</dbReference>
<feature type="disulfide bond" evidence="2">
    <location>
        <begin position="120"/>
        <end position="132"/>
    </location>
</feature>
<dbReference type="Gene3D" id="4.10.400.10">
    <property type="entry name" value="Low-density Lipoprotein Receptor"/>
    <property type="match status" value="4"/>
</dbReference>
<feature type="chain" id="PRO_5042238083" description="Limulus clotting factor C" evidence="4">
    <location>
        <begin position="23"/>
        <end position="674"/>
    </location>
</feature>
<evidence type="ECO:0000256" key="3">
    <source>
        <dbReference type="PROSITE-ProRule" id="PRU00302"/>
    </source>
</evidence>
<dbReference type="PROSITE" id="PS00134">
    <property type="entry name" value="TRYPSIN_HIS"/>
    <property type="match status" value="1"/>
</dbReference>
<dbReference type="InterPro" id="IPR001254">
    <property type="entry name" value="Trypsin_dom"/>
</dbReference>
<reference evidence="7" key="2">
    <citation type="journal article" date="2023" name="Commun. Biol.">
        <title>Intrasexual cuticular hydrocarbon dimorphism in a wasp sheds light on hydrocarbon biosynthesis genes in Hymenoptera.</title>
        <authorList>
            <person name="Moris V.C."/>
            <person name="Podsiadlowski L."/>
            <person name="Martin S."/>
            <person name="Oeyen J.P."/>
            <person name="Donath A."/>
            <person name="Petersen M."/>
            <person name="Wilbrandt J."/>
            <person name="Misof B."/>
            <person name="Liedtke D."/>
            <person name="Thamm M."/>
            <person name="Scheiner R."/>
            <person name="Schmitt T."/>
            <person name="Niehuis O."/>
        </authorList>
    </citation>
    <scope>NUCLEOTIDE SEQUENCE</scope>
    <source>
        <strain evidence="7">GBR_01_08_01A</strain>
    </source>
</reference>
<reference evidence="7" key="1">
    <citation type="submission" date="2021-08" db="EMBL/GenBank/DDBJ databases">
        <authorList>
            <person name="Misof B."/>
            <person name="Oliver O."/>
            <person name="Podsiadlowski L."/>
            <person name="Donath A."/>
            <person name="Peters R."/>
            <person name="Mayer C."/>
            <person name="Rust J."/>
            <person name="Gunkel S."/>
            <person name="Lesny P."/>
            <person name="Martin S."/>
            <person name="Oeyen J.P."/>
            <person name="Petersen M."/>
            <person name="Panagiotis P."/>
            <person name="Wilbrandt J."/>
            <person name="Tanja T."/>
        </authorList>
    </citation>
    <scope>NUCLEOTIDE SEQUENCE</scope>
    <source>
        <strain evidence="7">GBR_01_08_01A</strain>
        <tissue evidence="7">Thorax + abdomen</tissue>
    </source>
</reference>
<dbReference type="Pfam" id="PF00089">
    <property type="entry name" value="Trypsin"/>
    <property type="match status" value="1"/>
</dbReference>
<dbReference type="SUPFAM" id="SSF57535">
    <property type="entry name" value="Complement control module/SCR domain"/>
    <property type="match status" value="1"/>
</dbReference>
<feature type="disulfide bond" evidence="2">
    <location>
        <begin position="78"/>
        <end position="96"/>
    </location>
</feature>
<dbReference type="GO" id="GO:0006508">
    <property type="term" value="P:proteolysis"/>
    <property type="evidence" value="ECO:0007669"/>
    <property type="project" value="InterPro"/>
</dbReference>
<dbReference type="PROSITE" id="PS50923">
    <property type="entry name" value="SUSHI"/>
    <property type="match status" value="1"/>
</dbReference>
<proteinExistence type="predicted"/>